<dbReference type="RefSeq" id="WP_118030861.1">
    <property type="nucleotide sequence ID" value="NZ_QSFV01000053.1"/>
</dbReference>
<feature type="domain" description="SIS" evidence="5">
    <location>
        <begin position="106"/>
        <end position="238"/>
    </location>
</feature>
<dbReference type="Gene3D" id="1.10.10.10">
    <property type="entry name" value="Winged helix-like DNA-binding domain superfamily/Winged helix DNA-binding domain"/>
    <property type="match status" value="1"/>
</dbReference>
<dbReference type="GO" id="GO:1901135">
    <property type="term" value="P:carbohydrate derivative metabolic process"/>
    <property type="evidence" value="ECO:0007669"/>
    <property type="project" value="InterPro"/>
</dbReference>
<keyword evidence="1" id="KW-0805">Transcription regulation</keyword>
<protein>
    <submittedName>
        <fullName evidence="6">MurR/RpiR family transcriptional regulator</fullName>
    </submittedName>
</protein>
<proteinExistence type="predicted"/>
<sequence>MFNYEILKSLNDMEMLVYDYLMKNKEKVTYMTVRELADEVHVSTATVMRFCRKAGFDGYSEFKVKFKMFLNEEKNKKHQVNEDIQEIQEYFQKISSGIHQKELDEIADVVRDAKQVIFIGLGTSGILGKYGARYFSNLKKFSQYIEDPYFPIMEGMSDAVVIALSVSGETEQVVKMASDFKKNKCKIISITNKSASTLSKLSDYSLSYYVTDHDMGNHINTTTQIPVIYLIEAIGRRL</sequence>
<dbReference type="SUPFAM" id="SSF46689">
    <property type="entry name" value="Homeodomain-like"/>
    <property type="match status" value="1"/>
</dbReference>
<evidence type="ECO:0000313" key="6">
    <source>
        <dbReference type="EMBL" id="RHA76119.1"/>
    </source>
</evidence>
<dbReference type="InterPro" id="IPR036388">
    <property type="entry name" value="WH-like_DNA-bd_sf"/>
</dbReference>
<gene>
    <name evidence="6" type="ORF">DW918_10760</name>
</gene>
<dbReference type="CDD" id="cd05013">
    <property type="entry name" value="SIS_RpiR"/>
    <property type="match status" value="1"/>
</dbReference>
<comment type="caution">
    <text evidence="6">The sequence shown here is derived from an EMBL/GenBank/DDBJ whole genome shotgun (WGS) entry which is preliminary data.</text>
</comment>
<dbReference type="Proteomes" id="UP000285740">
    <property type="component" value="Unassembled WGS sequence"/>
</dbReference>
<dbReference type="Pfam" id="PF01418">
    <property type="entry name" value="HTH_6"/>
    <property type="match status" value="1"/>
</dbReference>
<name>A0A413T0J5_9FIRM</name>
<dbReference type="SUPFAM" id="SSF53697">
    <property type="entry name" value="SIS domain"/>
    <property type="match status" value="1"/>
</dbReference>
<dbReference type="PANTHER" id="PTHR30514:SF1">
    <property type="entry name" value="HTH-TYPE TRANSCRIPTIONAL REGULATOR HEXR-RELATED"/>
    <property type="match status" value="1"/>
</dbReference>
<dbReference type="PROSITE" id="PS51071">
    <property type="entry name" value="HTH_RPIR"/>
    <property type="match status" value="1"/>
</dbReference>
<evidence type="ECO:0000256" key="2">
    <source>
        <dbReference type="ARBA" id="ARBA00023125"/>
    </source>
</evidence>
<dbReference type="InterPro" id="IPR035472">
    <property type="entry name" value="RpiR-like_SIS"/>
</dbReference>
<dbReference type="GO" id="GO:0097367">
    <property type="term" value="F:carbohydrate derivative binding"/>
    <property type="evidence" value="ECO:0007669"/>
    <property type="project" value="InterPro"/>
</dbReference>
<dbReference type="EMBL" id="QSFV01000053">
    <property type="protein sequence ID" value="RHA76119.1"/>
    <property type="molecule type" value="Genomic_DNA"/>
</dbReference>
<dbReference type="PROSITE" id="PS51464">
    <property type="entry name" value="SIS"/>
    <property type="match status" value="1"/>
</dbReference>
<dbReference type="InterPro" id="IPR047640">
    <property type="entry name" value="RpiR-like"/>
</dbReference>
<dbReference type="InterPro" id="IPR046348">
    <property type="entry name" value="SIS_dom_sf"/>
</dbReference>
<dbReference type="AlphaFoldDB" id="A0A413T0J5"/>
<organism evidence="6 7">
    <name type="scientific">Eubacterium ventriosum</name>
    <dbReference type="NCBI Taxonomy" id="39496"/>
    <lineage>
        <taxon>Bacteria</taxon>
        <taxon>Bacillati</taxon>
        <taxon>Bacillota</taxon>
        <taxon>Clostridia</taxon>
        <taxon>Eubacteriales</taxon>
        <taxon>Eubacteriaceae</taxon>
        <taxon>Eubacterium</taxon>
    </lineage>
</organism>
<evidence type="ECO:0000256" key="3">
    <source>
        <dbReference type="ARBA" id="ARBA00023163"/>
    </source>
</evidence>
<dbReference type="GO" id="GO:0003677">
    <property type="term" value="F:DNA binding"/>
    <property type="evidence" value="ECO:0007669"/>
    <property type="project" value="UniProtKB-KW"/>
</dbReference>
<dbReference type="Gene3D" id="3.40.50.10490">
    <property type="entry name" value="Glucose-6-phosphate isomerase like protein, domain 1"/>
    <property type="match status" value="1"/>
</dbReference>
<accession>A0A413T0J5</accession>
<dbReference type="InterPro" id="IPR009057">
    <property type="entry name" value="Homeodomain-like_sf"/>
</dbReference>
<dbReference type="GO" id="GO:0003700">
    <property type="term" value="F:DNA-binding transcription factor activity"/>
    <property type="evidence" value="ECO:0007669"/>
    <property type="project" value="InterPro"/>
</dbReference>
<keyword evidence="2" id="KW-0238">DNA-binding</keyword>
<evidence type="ECO:0000259" key="5">
    <source>
        <dbReference type="PROSITE" id="PS51464"/>
    </source>
</evidence>
<keyword evidence="3" id="KW-0804">Transcription</keyword>
<feature type="domain" description="HTH rpiR-type" evidence="4">
    <location>
        <begin position="1"/>
        <end position="73"/>
    </location>
</feature>
<dbReference type="InterPro" id="IPR000281">
    <property type="entry name" value="HTH_RpiR"/>
</dbReference>
<reference evidence="6 7" key="1">
    <citation type="submission" date="2018-08" db="EMBL/GenBank/DDBJ databases">
        <title>A genome reference for cultivated species of the human gut microbiota.</title>
        <authorList>
            <person name="Zou Y."/>
            <person name="Xue W."/>
            <person name="Luo G."/>
        </authorList>
    </citation>
    <scope>NUCLEOTIDE SEQUENCE [LARGE SCALE GENOMIC DNA]</scope>
    <source>
        <strain evidence="6 7">AM42-30</strain>
    </source>
</reference>
<evidence type="ECO:0000256" key="1">
    <source>
        <dbReference type="ARBA" id="ARBA00023015"/>
    </source>
</evidence>
<dbReference type="InterPro" id="IPR001347">
    <property type="entry name" value="SIS_dom"/>
</dbReference>
<dbReference type="PANTHER" id="PTHR30514">
    <property type="entry name" value="GLUCOKINASE"/>
    <property type="match status" value="1"/>
</dbReference>
<evidence type="ECO:0000259" key="4">
    <source>
        <dbReference type="PROSITE" id="PS51071"/>
    </source>
</evidence>
<evidence type="ECO:0000313" key="7">
    <source>
        <dbReference type="Proteomes" id="UP000285740"/>
    </source>
</evidence>
<dbReference type="Pfam" id="PF01380">
    <property type="entry name" value="SIS"/>
    <property type="match status" value="1"/>
</dbReference>